<dbReference type="EMBL" id="GGEC01065364">
    <property type="protein sequence ID" value="MBX45848.1"/>
    <property type="molecule type" value="Transcribed_RNA"/>
</dbReference>
<proteinExistence type="predicted"/>
<protein>
    <submittedName>
        <fullName evidence="1">Uncharacterized protein</fullName>
    </submittedName>
</protein>
<reference evidence="1" key="1">
    <citation type="submission" date="2018-02" db="EMBL/GenBank/DDBJ databases">
        <title>Rhizophora mucronata_Transcriptome.</title>
        <authorList>
            <person name="Meera S.P."/>
            <person name="Sreeshan A."/>
            <person name="Augustine A."/>
        </authorList>
    </citation>
    <scope>NUCLEOTIDE SEQUENCE</scope>
    <source>
        <tissue evidence="1">Leaf</tissue>
    </source>
</reference>
<accession>A0A2P2NTJ2</accession>
<sequence>MVVLIITISPVWFLLSIPYLVLKTYPCPFNYPTSFILVIQ</sequence>
<name>A0A2P2NTJ2_RHIMU</name>
<organism evidence="1">
    <name type="scientific">Rhizophora mucronata</name>
    <name type="common">Asiatic mangrove</name>
    <dbReference type="NCBI Taxonomy" id="61149"/>
    <lineage>
        <taxon>Eukaryota</taxon>
        <taxon>Viridiplantae</taxon>
        <taxon>Streptophyta</taxon>
        <taxon>Embryophyta</taxon>
        <taxon>Tracheophyta</taxon>
        <taxon>Spermatophyta</taxon>
        <taxon>Magnoliopsida</taxon>
        <taxon>eudicotyledons</taxon>
        <taxon>Gunneridae</taxon>
        <taxon>Pentapetalae</taxon>
        <taxon>rosids</taxon>
        <taxon>fabids</taxon>
        <taxon>Malpighiales</taxon>
        <taxon>Rhizophoraceae</taxon>
        <taxon>Rhizophora</taxon>
    </lineage>
</organism>
<evidence type="ECO:0000313" key="1">
    <source>
        <dbReference type="EMBL" id="MBX45848.1"/>
    </source>
</evidence>
<dbReference type="AlphaFoldDB" id="A0A2P2NTJ2"/>